<evidence type="ECO:0000313" key="1">
    <source>
        <dbReference type="EMBL" id="CCQ66228.1"/>
    </source>
</evidence>
<dbReference type="EMBL" id="CAQN01000378">
    <property type="protein sequence ID" value="CCQ66228.1"/>
    <property type="molecule type" value="Genomic_DNA"/>
</dbReference>
<protein>
    <submittedName>
        <fullName evidence="1">Uncharacterized protein</fullName>
    </submittedName>
</protein>
<name>T2JK56_CROWT</name>
<dbReference type="AlphaFoldDB" id="T2JK56"/>
<dbReference type="Proteomes" id="UP000018130">
    <property type="component" value="Unassembled WGS sequence"/>
</dbReference>
<sequence>MIMNQKSSITQQELDTIIPEINDDSTLPHRLAEIFANYPQANIRSALTSNPNTPLDILFILGLDYPTQLLNNSAFNSYFSDNSDNFEKIPTAILKSILKLAQVPKNFIFLL</sequence>
<evidence type="ECO:0000313" key="2">
    <source>
        <dbReference type="Proteomes" id="UP000018130"/>
    </source>
</evidence>
<comment type="caution">
    <text evidence="1">The sequence shown here is derived from an EMBL/GenBank/DDBJ whole genome shotgun (WGS) entry which is preliminary data.</text>
</comment>
<proteinExistence type="predicted"/>
<reference evidence="1 2" key="2">
    <citation type="submission" date="2013-09" db="EMBL/GenBank/DDBJ databases">
        <title>Whole genome comparison of six Crocosphaera watsonii strains with differing phenotypes.</title>
        <authorList>
            <person name="Bench S.R."/>
            <person name="Heller P."/>
            <person name="Frank I."/>
            <person name="Arciniega M."/>
            <person name="Shilova I.N."/>
            <person name="Zehr J.P."/>
        </authorList>
    </citation>
    <scope>NUCLEOTIDE SEQUENCE [LARGE SCALE GENOMIC DNA]</scope>
    <source>
        <strain evidence="1 2">WH 0402</strain>
    </source>
</reference>
<organism evidence="1 2">
    <name type="scientific">Crocosphaera watsonii WH 0402</name>
    <dbReference type="NCBI Taxonomy" id="1284629"/>
    <lineage>
        <taxon>Bacteria</taxon>
        <taxon>Bacillati</taxon>
        <taxon>Cyanobacteriota</taxon>
        <taxon>Cyanophyceae</taxon>
        <taxon>Oscillatoriophycideae</taxon>
        <taxon>Chroococcales</taxon>
        <taxon>Aphanothecaceae</taxon>
        <taxon>Crocosphaera</taxon>
    </lineage>
</organism>
<gene>
    <name evidence="1" type="ORF">CWATWH0402_2976</name>
</gene>
<dbReference type="RefSeq" id="WP_048324492.1">
    <property type="nucleotide sequence ID" value="NZ_CAQN01000378.1"/>
</dbReference>
<reference evidence="1 2" key="1">
    <citation type="submission" date="2013-01" db="EMBL/GenBank/DDBJ databases">
        <authorList>
            <person name="Bench S."/>
        </authorList>
    </citation>
    <scope>NUCLEOTIDE SEQUENCE [LARGE SCALE GENOMIC DNA]</scope>
    <source>
        <strain evidence="1 2">WH 0402</strain>
    </source>
</reference>
<accession>T2JK56</accession>